<dbReference type="EMBL" id="KV454483">
    <property type="protein sequence ID" value="ODV60165.1"/>
    <property type="molecule type" value="Genomic_DNA"/>
</dbReference>
<dbReference type="STRING" id="1344418.A0A1D2VEW8"/>
<name>A0A1D2VEW8_9ASCO</name>
<accession>A0A1D2VEW8</accession>
<evidence type="ECO:0000313" key="2">
    <source>
        <dbReference type="EMBL" id="ODV60165.1"/>
    </source>
</evidence>
<evidence type="ECO:0000259" key="1">
    <source>
        <dbReference type="Pfam" id="PF18794"/>
    </source>
</evidence>
<organism evidence="2 3">
    <name type="scientific">Ascoidea rubescens DSM 1968</name>
    <dbReference type="NCBI Taxonomy" id="1344418"/>
    <lineage>
        <taxon>Eukaryota</taxon>
        <taxon>Fungi</taxon>
        <taxon>Dikarya</taxon>
        <taxon>Ascomycota</taxon>
        <taxon>Saccharomycotina</taxon>
        <taxon>Saccharomycetes</taxon>
        <taxon>Ascoideaceae</taxon>
        <taxon>Ascoidea</taxon>
    </lineage>
</organism>
<feature type="domain" description="DNA mismatch repair protein HSM3 C-terminal" evidence="1">
    <location>
        <begin position="377"/>
        <end position="479"/>
    </location>
</feature>
<sequence>MFTYSLESPIIVKFLNHLDDLYNDTIHGLDESLTLDISIVLKYDNSIYSIPSSNDTNDDNNNGNSNEHDIDLTNVSPIIEKILKLLEKDRSLLFYFKIDPNLKLIDILKAIFSRLSINQLNSIFDINQLVLVLNTVRIPDFASLAIKIIQVDYNNNSELIDQDILFHLISILNSNQKIDYEYINSIINSFKGYFINNNNSNPDKNGLSKIYNKLLSDKKIISIFNQMKTSSSTLIISRYFEIILVLTEYLPQNELSIQNKLISEFDQFYYIDLKLYLTDFLFLANIIKFQTDLLNFINQDSLKFDWLLTILKKNNLIHEIIKVWIKRNEIPDLNWIINEFILYLSALSYINNASLINEFYPVYSNNQNFVDKNNSFYLSNINPEFLLTLNSQNVIRLNSLSLNNKSSVIFCNLVNNINSFNFIKSIFTDSNLNNLQLFELYELLLVMSSFTYSSQFLFTDIPSIINNKLLMNDRNNIDENIVISDANLQKMRLKILSNLIEKQKDKIEYMGFKSKLITLHKELVSISSKPQFVKAGIKDTTM</sequence>
<reference evidence="3" key="1">
    <citation type="submission" date="2016-05" db="EMBL/GenBank/DDBJ databases">
        <title>Comparative genomics of biotechnologically important yeasts.</title>
        <authorList>
            <consortium name="DOE Joint Genome Institute"/>
            <person name="Riley R."/>
            <person name="Haridas S."/>
            <person name="Wolfe K.H."/>
            <person name="Lopes M.R."/>
            <person name="Hittinger C.T."/>
            <person name="Goker M."/>
            <person name="Salamov A."/>
            <person name="Wisecaver J."/>
            <person name="Long T.M."/>
            <person name="Aerts A.L."/>
            <person name="Barry K."/>
            <person name="Choi C."/>
            <person name="Clum A."/>
            <person name="Coughlan A.Y."/>
            <person name="Deshpande S."/>
            <person name="Douglass A.P."/>
            <person name="Hanson S.J."/>
            <person name="Klenk H.-P."/>
            <person name="Labutti K."/>
            <person name="Lapidus A."/>
            <person name="Lindquist E."/>
            <person name="Lipzen A."/>
            <person name="Meier-Kolthoff J.P."/>
            <person name="Ohm R.A."/>
            <person name="Otillar R.P."/>
            <person name="Pangilinan J."/>
            <person name="Peng Y."/>
            <person name="Rokas A."/>
            <person name="Rosa C.A."/>
            <person name="Scheuner C."/>
            <person name="Sibirny A.A."/>
            <person name="Slot J.C."/>
            <person name="Stielow J.B."/>
            <person name="Sun H."/>
            <person name="Kurtzman C.P."/>
            <person name="Blackwell M."/>
            <person name="Grigoriev I.V."/>
            <person name="Jeffries T.W."/>
        </authorList>
    </citation>
    <scope>NUCLEOTIDE SEQUENCE [LARGE SCALE GENOMIC DNA]</scope>
    <source>
        <strain evidence="3">DSM 1968</strain>
    </source>
</reference>
<dbReference type="InterPro" id="IPR040752">
    <property type="entry name" value="HSM3_C"/>
</dbReference>
<dbReference type="GeneID" id="30968655"/>
<dbReference type="Gene3D" id="1.25.40.580">
    <property type="match status" value="1"/>
</dbReference>
<gene>
    <name evidence="2" type="ORF">ASCRUDRAFT_8921</name>
</gene>
<dbReference type="Pfam" id="PF18794">
    <property type="entry name" value="HSM3_C"/>
    <property type="match status" value="1"/>
</dbReference>
<dbReference type="Proteomes" id="UP000095038">
    <property type="component" value="Unassembled WGS sequence"/>
</dbReference>
<keyword evidence="3" id="KW-1185">Reference proteome</keyword>
<protein>
    <recommendedName>
        <fullName evidence="1">DNA mismatch repair protein HSM3 C-terminal domain-containing protein</fullName>
    </recommendedName>
</protein>
<dbReference type="RefSeq" id="XP_020046472.1">
    <property type="nucleotide sequence ID" value="XM_020195019.1"/>
</dbReference>
<dbReference type="OrthoDB" id="4074002at2759"/>
<dbReference type="AlphaFoldDB" id="A0A1D2VEW8"/>
<proteinExistence type="predicted"/>
<dbReference type="InParanoid" id="A0A1D2VEW8"/>
<evidence type="ECO:0000313" key="3">
    <source>
        <dbReference type="Proteomes" id="UP000095038"/>
    </source>
</evidence>